<comment type="caution">
    <text evidence="1">The sequence shown here is derived from an EMBL/GenBank/DDBJ whole genome shotgun (WGS) entry which is preliminary data.</text>
</comment>
<reference evidence="1 2" key="1">
    <citation type="submission" date="2023-07" db="EMBL/GenBank/DDBJ databases">
        <title>Genomic Encyclopedia of Type Strains, Phase IV (KMG-IV): sequencing the most valuable type-strain genomes for metagenomic binning, comparative biology and taxonomic classification.</title>
        <authorList>
            <person name="Goeker M."/>
        </authorList>
    </citation>
    <scope>NUCLEOTIDE SEQUENCE [LARGE SCALE GENOMIC DNA]</scope>
    <source>
        <strain evidence="1 2">DSM 23948</strain>
    </source>
</reference>
<dbReference type="RefSeq" id="WP_307150195.1">
    <property type="nucleotide sequence ID" value="NZ_JAUSTU010000008.1"/>
</dbReference>
<evidence type="ECO:0000313" key="1">
    <source>
        <dbReference type="EMBL" id="MDQ0155664.1"/>
    </source>
</evidence>
<accession>A0ABT9V3Z1</accession>
<dbReference type="Proteomes" id="UP001231362">
    <property type="component" value="Unassembled WGS sequence"/>
</dbReference>
<name>A0ABT9V3Z1_9BACL</name>
<gene>
    <name evidence="1" type="ORF">J2S07_001969</name>
</gene>
<protein>
    <submittedName>
        <fullName evidence="1">Helix-turn-helix protein</fullName>
    </submittedName>
</protein>
<sequence length="105" mass="12665">MKEVRLKFENCEFANLDEMAATLLNEANERIVLIDLGEIENTREERNYVKFRLMHLERSFRGEIYEGYRSIYNSLWSQLYRLEHQGNDSNPYLKNLLERLRSAVF</sequence>
<dbReference type="EMBL" id="JAUSTU010000008">
    <property type="protein sequence ID" value="MDQ0155664.1"/>
    <property type="molecule type" value="Genomic_DNA"/>
</dbReference>
<keyword evidence="2" id="KW-1185">Reference proteome</keyword>
<evidence type="ECO:0000313" key="2">
    <source>
        <dbReference type="Proteomes" id="UP001231362"/>
    </source>
</evidence>
<organism evidence="1 2">
    <name type="scientific">Anoxybacillus andreesenii</name>
    <dbReference type="NCBI Taxonomy" id="1325932"/>
    <lineage>
        <taxon>Bacteria</taxon>
        <taxon>Bacillati</taxon>
        <taxon>Bacillota</taxon>
        <taxon>Bacilli</taxon>
        <taxon>Bacillales</taxon>
        <taxon>Anoxybacillaceae</taxon>
        <taxon>Anoxybacillus</taxon>
    </lineage>
</organism>
<proteinExistence type="predicted"/>